<evidence type="ECO:0000313" key="3">
    <source>
        <dbReference type="Proteomes" id="UP000800200"/>
    </source>
</evidence>
<sequence>LLFLPAPILAAVEGPCSGRWNDPGCICLDHNQFRNRWGGNLVQGGPGDRPCPSNPNNIWGCYVVPCPGKDSRSYWSWRNRCTDAVLPGTDPVCPGGNDFVCC</sequence>
<organism evidence="2 3">
    <name type="scientific">Zopfia rhizophila CBS 207.26</name>
    <dbReference type="NCBI Taxonomy" id="1314779"/>
    <lineage>
        <taxon>Eukaryota</taxon>
        <taxon>Fungi</taxon>
        <taxon>Dikarya</taxon>
        <taxon>Ascomycota</taxon>
        <taxon>Pezizomycotina</taxon>
        <taxon>Dothideomycetes</taxon>
        <taxon>Dothideomycetes incertae sedis</taxon>
        <taxon>Zopfiaceae</taxon>
        <taxon>Zopfia</taxon>
    </lineage>
</organism>
<dbReference type="OrthoDB" id="2251794at2759"/>
<reference evidence="2" key="1">
    <citation type="journal article" date="2020" name="Stud. Mycol.">
        <title>101 Dothideomycetes genomes: a test case for predicting lifestyles and emergence of pathogens.</title>
        <authorList>
            <person name="Haridas S."/>
            <person name="Albert R."/>
            <person name="Binder M."/>
            <person name="Bloem J."/>
            <person name="Labutti K."/>
            <person name="Salamov A."/>
            <person name="Andreopoulos B."/>
            <person name="Baker S."/>
            <person name="Barry K."/>
            <person name="Bills G."/>
            <person name="Bluhm B."/>
            <person name="Cannon C."/>
            <person name="Castanera R."/>
            <person name="Culley D."/>
            <person name="Daum C."/>
            <person name="Ezra D."/>
            <person name="Gonzalez J."/>
            <person name="Henrissat B."/>
            <person name="Kuo A."/>
            <person name="Liang C."/>
            <person name="Lipzen A."/>
            <person name="Lutzoni F."/>
            <person name="Magnuson J."/>
            <person name="Mondo S."/>
            <person name="Nolan M."/>
            <person name="Ohm R."/>
            <person name="Pangilinan J."/>
            <person name="Park H.-J."/>
            <person name="Ramirez L."/>
            <person name="Alfaro M."/>
            <person name="Sun H."/>
            <person name="Tritt A."/>
            <person name="Yoshinaga Y."/>
            <person name="Zwiers L.-H."/>
            <person name="Turgeon B."/>
            <person name="Goodwin S."/>
            <person name="Spatafora J."/>
            <person name="Crous P."/>
            <person name="Grigoriev I."/>
        </authorList>
    </citation>
    <scope>NUCLEOTIDE SEQUENCE</scope>
    <source>
        <strain evidence="2">CBS 207.26</strain>
    </source>
</reference>
<evidence type="ECO:0000256" key="1">
    <source>
        <dbReference type="SAM" id="SignalP"/>
    </source>
</evidence>
<evidence type="ECO:0000313" key="2">
    <source>
        <dbReference type="EMBL" id="KAF2174810.1"/>
    </source>
</evidence>
<feature type="chain" id="PRO_5025446605" description="Secreted protein" evidence="1">
    <location>
        <begin position="19"/>
        <end position="102"/>
    </location>
</feature>
<protein>
    <recommendedName>
        <fullName evidence="4">Secreted protein</fullName>
    </recommendedName>
</protein>
<name>A0A6A6DA32_9PEZI</name>
<accession>A0A6A6DA32</accession>
<proteinExistence type="predicted"/>
<feature type="non-terminal residue" evidence="2">
    <location>
        <position position="102"/>
    </location>
</feature>
<gene>
    <name evidence="2" type="ORF">K469DRAFT_450414</name>
</gene>
<feature type="non-terminal residue" evidence="2">
    <location>
        <position position="1"/>
    </location>
</feature>
<keyword evidence="1" id="KW-0732">Signal</keyword>
<dbReference type="EMBL" id="ML994769">
    <property type="protein sequence ID" value="KAF2174810.1"/>
    <property type="molecule type" value="Genomic_DNA"/>
</dbReference>
<dbReference type="AlphaFoldDB" id="A0A6A6DA32"/>
<feature type="signal peptide" evidence="1">
    <location>
        <begin position="1"/>
        <end position="18"/>
    </location>
</feature>
<evidence type="ECO:0008006" key="4">
    <source>
        <dbReference type="Google" id="ProtNLM"/>
    </source>
</evidence>
<keyword evidence="3" id="KW-1185">Reference proteome</keyword>
<dbReference type="Proteomes" id="UP000800200">
    <property type="component" value="Unassembled WGS sequence"/>
</dbReference>